<dbReference type="AlphaFoldDB" id="A0A1X7KBJ1"/>
<evidence type="ECO:0000313" key="3">
    <source>
        <dbReference type="Proteomes" id="UP000193804"/>
    </source>
</evidence>
<keyword evidence="1" id="KW-0812">Transmembrane</keyword>
<dbReference type="STRING" id="1028.SAMN05661096_02512"/>
<keyword evidence="3" id="KW-1185">Reference proteome</keyword>
<feature type="transmembrane region" description="Helical" evidence="1">
    <location>
        <begin position="100"/>
        <end position="118"/>
    </location>
</feature>
<dbReference type="InterPro" id="IPR021218">
    <property type="entry name" value="DUF2784"/>
</dbReference>
<sequence length="127" mass="14868">MNESILYILNAFFFIFHGVLILFNVFGWLFRKTRIWNLVTLLATACSWFILGAWKGWGYCPCTDWHWTVRSELGLQIETNSYIDFLLINLLGINLPKRTVDIYTLIIFLTCLGASIWVNSRKIDIIK</sequence>
<proteinExistence type="predicted"/>
<organism evidence="2 3">
    <name type="scientific">Marivirga sericea</name>
    <dbReference type="NCBI Taxonomy" id="1028"/>
    <lineage>
        <taxon>Bacteria</taxon>
        <taxon>Pseudomonadati</taxon>
        <taxon>Bacteroidota</taxon>
        <taxon>Cytophagia</taxon>
        <taxon>Cytophagales</taxon>
        <taxon>Marivirgaceae</taxon>
        <taxon>Marivirga</taxon>
    </lineage>
</organism>
<reference evidence="3" key="1">
    <citation type="submission" date="2017-04" db="EMBL/GenBank/DDBJ databases">
        <authorList>
            <person name="Varghese N."/>
            <person name="Submissions S."/>
        </authorList>
    </citation>
    <scope>NUCLEOTIDE SEQUENCE [LARGE SCALE GENOMIC DNA]</scope>
    <source>
        <strain evidence="3">DSM 4125</strain>
    </source>
</reference>
<dbReference type="OrthoDB" id="9813998at2"/>
<feature type="transmembrane region" description="Helical" evidence="1">
    <location>
        <begin position="6"/>
        <end position="28"/>
    </location>
</feature>
<protein>
    <recommendedName>
        <fullName evidence="4">DUF2784 domain-containing protein</fullName>
    </recommendedName>
</protein>
<feature type="transmembrane region" description="Helical" evidence="1">
    <location>
        <begin position="35"/>
        <end position="54"/>
    </location>
</feature>
<keyword evidence="1" id="KW-0472">Membrane</keyword>
<accession>A0A1X7KBJ1</accession>
<dbReference type="Proteomes" id="UP000193804">
    <property type="component" value="Unassembled WGS sequence"/>
</dbReference>
<dbReference type="Pfam" id="PF10861">
    <property type="entry name" value="DUF2784"/>
    <property type="match status" value="1"/>
</dbReference>
<dbReference type="EMBL" id="FXAW01000005">
    <property type="protein sequence ID" value="SMG38161.1"/>
    <property type="molecule type" value="Genomic_DNA"/>
</dbReference>
<keyword evidence="1" id="KW-1133">Transmembrane helix</keyword>
<gene>
    <name evidence="2" type="ORF">SAMN05661096_02512</name>
</gene>
<name>A0A1X7KBJ1_9BACT</name>
<dbReference type="RefSeq" id="WP_139828025.1">
    <property type="nucleotide sequence ID" value="NZ_FXAW01000005.1"/>
</dbReference>
<evidence type="ECO:0008006" key="4">
    <source>
        <dbReference type="Google" id="ProtNLM"/>
    </source>
</evidence>
<evidence type="ECO:0000256" key="1">
    <source>
        <dbReference type="SAM" id="Phobius"/>
    </source>
</evidence>
<evidence type="ECO:0000313" key="2">
    <source>
        <dbReference type="EMBL" id="SMG38161.1"/>
    </source>
</evidence>